<evidence type="ECO:0000256" key="1">
    <source>
        <dbReference type="ARBA" id="ARBA00004123"/>
    </source>
</evidence>
<keyword evidence="5" id="KW-0539">Nucleus</keyword>
<evidence type="ECO:0000313" key="6">
    <source>
        <dbReference type="EMBL" id="TWW80614.1"/>
    </source>
</evidence>
<evidence type="ECO:0000313" key="7">
    <source>
        <dbReference type="Proteomes" id="UP000324091"/>
    </source>
</evidence>
<sequence length="86" mass="9811">MTDKTELNLTGAKENKCVWLVKVMIFKMFISLTSNPACQQVPRYLSQQWERASDKGEVGTISIAKKQGKPEVRGCMIQCICVWPWC</sequence>
<comment type="subcellular location">
    <subcellularLocation>
        <location evidence="1">Nucleus</location>
    </subcellularLocation>
</comment>
<keyword evidence="4" id="KW-0804">Transcription</keyword>
<evidence type="ECO:0000256" key="2">
    <source>
        <dbReference type="ARBA" id="ARBA00023015"/>
    </source>
</evidence>
<dbReference type="GO" id="GO:0003677">
    <property type="term" value="F:DNA binding"/>
    <property type="evidence" value="ECO:0007669"/>
    <property type="project" value="UniProtKB-KW"/>
</dbReference>
<dbReference type="GO" id="GO:0006367">
    <property type="term" value="P:transcription initiation at RNA polymerase II promoter"/>
    <property type="evidence" value="ECO:0007669"/>
    <property type="project" value="InterPro"/>
</dbReference>
<gene>
    <name evidence="6" type="ORF">D4764_01G0004290</name>
</gene>
<evidence type="ECO:0000256" key="5">
    <source>
        <dbReference type="ARBA" id="ARBA00023242"/>
    </source>
</evidence>
<reference evidence="6 7" key="1">
    <citation type="submission" date="2019-04" db="EMBL/GenBank/DDBJ databases">
        <title>Chromosome genome assembly for Takifugu flavidus.</title>
        <authorList>
            <person name="Xiao S."/>
        </authorList>
    </citation>
    <scope>NUCLEOTIDE SEQUENCE [LARGE SCALE GENOMIC DNA]</scope>
    <source>
        <strain evidence="6">HTHZ2018</strain>
        <tissue evidence="6">Muscle</tissue>
    </source>
</reference>
<evidence type="ECO:0000256" key="4">
    <source>
        <dbReference type="ARBA" id="ARBA00023163"/>
    </source>
</evidence>
<keyword evidence="3" id="KW-0238">DNA-binding</keyword>
<dbReference type="EMBL" id="RHFK02000001">
    <property type="protein sequence ID" value="TWW80614.1"/>
    <property type="molecule type" value="Genomic_DNA"/>
</dbReference>
<organism evidence="6 7">
    <name type="scientific">Takifugu flavidus</name>
    <name type="common">sansaifugu</name>
    <dbReference type="NCBI Taxonomy" id="433684"/>
    <lineage>
        <taxon>Eukaryota</taxon>
        <taxon>Metazoa</taxon>
        <taxon>Chordata</taxon>
        <taxon>Craniata</taxon>
        <taxon>Vertebrata</taxon>
        <taxon>Euteleostomi</taxon>
        <taxon>Actinopterygii</taxon>
        <taxon>Neopterygii</taxon>
        <taxon>Teleostei</taxon>
        <taxon>Neoteleostei</taxon>
        <taxon>Acanthomorphata</taxon>
        <taxon>Eupercaria</taxon>
        <taxon>Tetraodontiformes</taxon>
        <taxon>Tetradontoidea</taxon>
        <taxon>Tetraodontidae</taxon>
        <taxon>Takifugu</taxon>
    </lineage>
</organism>
<comment type="caution">
    <text evidence="6">The sequence shown here is derived from an EMBL/GenBank/DDBJ whole genome shotgun (WGS) entry which is preliminary data.</text>
</comment>
<evidence type="ECO:0000256" key="3">
    <source>
        <dbReference type="ARBA" id="ARBA00023125"/>
    </source>
</evidence>
<dbReference type="AlphaFoldDB" id="A0A5C6PLK4"/>
<keyword evidence="7" id="KW-1185">Reference proteome</keyword>
<dbReference type="SUPFAM" id="SSF50916">
    <property type="entry name" value="Rap30/74 interaction domains"/>
    <property type="match status" value="1"/>
</dbReference>
<dbReference type="GO" id="GO:0005634">
    <property type="term" value="C:nucleus"/>
    <property type="evidence" value="ECO:0007669"/>
    <property type="project" value="UniProtKB-SubCell"/>
</dbReference>
<keyword evidence="2" id="KW-0805">Transcription regulation</keyword>
<protein>
    <submittedName>
        <fullName evidence="6">General transcription factor IIF subunit 2</fullName>
    </submittedName>
</protein>
<name>A0A5C6PLK4_9TELE</name>
<dbReference type="InterPro" id="IPR011039">
    <property type="entry name" value="TFIIF_interaction"/>
</dbReference>
<accession>A0A5C6PLK4</accession>
<dbReference type="Proteomes" id="UP000324091">
    <property type="component" value="Chromosome 1"/>
</dbReference>
<proteinExistence type="predicted"/>